<evidence type="ECO:0000313" key="2">
    <source>
        <dbReference type="EMBL" id="KAF8752430.1"/>
    </source>
</evidence>
<sequence length="99" mass="11240">MPPFAPHKRKSRKMKEPLDERFLRRSSRLNKEKEGFHSAQGSFVKLLFKLNGVALFGHGSLIILMSDGVLLILFLSVMRRSTCHSFTLTVPPLLTLFNG</sequence>
<reference evidence="2" key="1">
    <citation type="submission" date="2020-07" db="EMBL/GenBank/DDBJ databases">
        <title>Genome sequence and genetic diversity analysis of an under-domesticated orphan crop, white fonio (Digitaria exilis).</title>
        <authorList>
            <person name="Bennetzen J.L."/>
            <person name="Chen S."/>
            <person name="Ma X."/>
            <person name="Wang X."/>
            <person name="Yssel A.E.J."/>
            <person name="Chaluvadi S.R."/>
            <person name="Johnson M."/>
            <person name="Gangashetty P."/>
            <person name="Hamidou F."/>
            <person name="Sanogo M.D."/>
            <person name="Zwaenepoel A."/>
            <person name="Wallace J."/>
            <person name="Van De Peer Y."/>
            <person name="Van Deynze A."/>
        </authorList>
    </citation>
    <scope>NUCLEOTIDE SEQUENCE</scope>
    <source>
        <tissue evidence="2">Leaves</tissue>
    </source>
</reference>
<accession>A0A835KQ73</accession>
<keyword evidence="3" id="KW-1185">Reference proteome</keyword>
<dbReference type="AlphaFoldDB" id="A0A835KQ73"/>
<evidence type="ECO:0000256" key="1">
    <source>
        <dbReference type="SAM" id="Phobius"/>
    </source>
</evidence>
<name>A0A835KQ73_9POAL</name>
<comment type="caution">
    <text evidence="2">The sequence shown here is derived from an EMBL/GenBank/DDBJ whole genome shotgun (WGS) entry which is preliminary data.</text>
</comment>
<dbReference type="Proteomes" id="UP000636709">
    <property type="component" value="Unassembled WGS sequence"/>
</dbReference>
<protein>
    <submittedName>
        <fullName evidence="2">Uncharacterized protein</fullName>
    </submittedName>
</protein>
<keyword evidence="1" id="KW-0812">Transmembrane</keyword>
<feature type="transmembrane region" description="Helical" evidence="1">
    <location>
        <begin position="53"/>
        <end position="75"/>
    </location>
</feature>
<dbReference type="EMBL" id="JACEFO010000938">
    <property type="protein sequence ID" value="KAF8752430.1"/>
    <property type="molecule type" value="Genomic_DNA"/>
</dbReference>
<keyword evidence="1" id="KW-1133">Transmembrane helix</keyword>
<evidence type="ECO:0000313" key="3">
    <source>
        <dbReference type="Proteomes" id="UP000636709"/>
    </source>
</evidence>
<keyword evidence="1" id="KW-0472">Membrane</keyword>
<gene>
    <name evidence="2" type="ORF">HU200_011952</name>
</gene>
<organism evidence="2 3">
    <name type="scientific">Digitaria exilis</name>
    <dbReference type="NCBI Taxonomy" id="1010633"/>
    <lineage>
        <taxon>Eukaryota</taxon>
        <taxon>Viridiplantae</taxon>
        <taxon>Streptophyta</taxon>
        <taxon>Embryophyta</taxon>
        <taxon>Tracheophyta</taxon>
        <taxon>Spermatophyta</taxon>
        <taxon>Magnoliopsida</taxon>
        <taxon>Liliopsida</taxon>
        <taxon>Poales</taxon>
        <taxon>Poaceae</taxon>
        <taxon>PACMAD clade</taxon>
        <taxon>Panicoideae</taxon>
        <taxon>Panicodae</taxon>
        <taxon>Paniceae</taxon>
        <taxon>Anthephorinae</taxon>
        <taxon>Digitaria</taxon>
    </lineage>
</organism>
<proteinExistence type="predicted"/>